<evidence type="ECO:0000313" key="4">
    <source>
        <dbReference type="EMBL" id="MBD0221366.1"/>
    </source>
</evidence>
<proteinExistence type="predicted"/>
<gene>
    <name evidence="11" type="primary">madL</name>
    <name evidence="3" type="ORF">APD06_14885</name>
    <name evidence="9" type="ORF">B9W25_09755</name>
    <name evidence="11" type="ORF">EA722_12940</name>
    <name evidence="7" type="ORF">FPK63_07525</name>
    <name evidence="6" type="ORF">FPK87_06945</name>
    <name evidence="10" type="ORF">FQZ18_11550</name>
    <name evidence="4" type="ORF">IAG11_15840</name>
    <name evidence="2" type="ORF">MKP18_001153</name>
    <name evidence="8" type="ORF">P9867_007090</name>
    <name evidence="5" type="ORF">P9867_13905</name>
</gene>
<keyword evidence="1" id="KW-1133">Transmembrane helix</keyword>
<evidence type="ECO:0000313" key="10">
    <source>
        <dbReference type="EMBL" id="QNV20408.1"/>
    </source>
</evidence>
<dbReference type="OMA" id="LICARLW"/>
<reference evidence="8 16" key="7">
    <citation type="journal article" date="2023" name="Nat. Commun.">
        <title>Genomic dissection of endemic carbapenem resistance reveals metallo-beta-lactamase dissemination through clonal, plasmid and integron transfer.</title>
        <authorList>
            <person name="Macesic N."/>
            <person name="Hawkey J."/>
            <person name="Vezina B."/>
            <person name="Wisniewski J.A."/>
            <person name="Cottingham H."/>
            <person name="Blakeway L.V."/>
            <person name="Harshegyi T."/>
            <person name="Pragastis K."/>
            <person name="Badoordeen G.Z."/>
            <person name="Dennison A."/>
            <person name="Spelman D.W."/>
            <person name="Jenney A.W.J."/>
            <person name="Peleg A.Y."/>
        </authorList>
    </citation>
    <scope>NUCLEOTIDE SEQUENCE [LARGE SCALE GENOMIC DNA]</scope>
    <source>
        <strain evidence="8 16">CPO519</strain>
    </source>
</reference>
<evidence type="ECO:0000313" key="3">
    <source>
        <dbReference type="EMBL" id="KQD15213.1"/>
    </source>
</evidence>
<dbReference type="EMBL" id="VMBB01000008">
    <property type="protein sequence ID" value="MDR8260212.1"/>
    <property type="molecule type" value="Genomic_DNA"/>
</dbReference>
<evidence type="ECO:0000313" key="11">
    <source>
        <dbReference type="EMBL" id="RSP73413.1"/>
    </source>
</evidence>
<dbReference type="EMBL" id="ABFEVW020000006">
    <property type="protein sequence ID" value="EKU3567770.1"/>
    <property type="molecule type" value="Genomic_DNA"/>
</dbReference>
<reference evidence="6" key="4">
    <citation type="submission" date="2019-07" db="EMBL/GenBank/DDBJ databases">
        <title>Biological characteristics of mucoid Acinetobacter baumannii from a general hospital in China.</title>
        <authorList>
            <person name="Hua X."/>
            <person name="Yu Y."/>
        </authorList>
    </citation>
    <scope>NUCLEOTIDE SEQUENCE [LARGE SCALE GENOMIC DNA]</scope>
    <source>
        <strain evidence="6">N41</strain>
        <strain evidence="7">N8</strain>
    </source>
</reference>
<dbReference type="RefSeq" id="WP_000587906.1">
    <property type="nucleotide sequence ID" value="NZ_AP024415.1"/>
</dbReference>
<feature type="transmembrane region" description="Helical" evidence="1">
    <location>
        <begin position="29"/>
        <end position="50"/>
    </location>
</feature>
<dbReference type="AlphaFoldDB" id="A0A059ZCE6"/>
<dbReference type="KEGG" id="abw:BL01_02485"/>
<accession>A0A059ZCE6</accession>
<dbReference type="EMBL" id="JACSVK010000049">
    <property type="protein sequence ID" value="MBD0221366.1"/>
    <property type="molecule type" value="Genomic_DNA"/>
</dbReference>
<evidence type="ECO:0000313" key="15">
    <source>
        <dbReference type="Proteomes" id="UP000516419"/>
    </source>
</evidence>
<dbReference type="KEGG" id="abaa:IX88_09105"/>
<dbReference type="Proteomes" id="UP000237823">
    <property type="component" value="Unassembled WGS sequence"/>
</dbReference>
<evidence type="ECO:0000313" key="8">
    <source>
        <dbReference type="EMBL" id="MEC5496292.1"/>
    </source>
</evidence>
<dbReference type="Proteomes" id="UP000051322">
    <property type="component" value="Unassembled WGS sequence"/>
</dbReference>
<reference evidence="5" key="8">
    <citation type="submission" date="2023-01" db="EMBL/GenBank/DDBJ databases">
        <title>Genomic dissection of endemic carbapenem resistance: metallo-beta-lactamase gene dissemination through clonal, plasmid and integron transfer pathways.</title>
        <authorList>
            <person name="Macesic N."/>
        </authorList>
    </citation>
    <scope>NUCLEOTIDE SEQUENCE</scope>
    <source>
        <strain evidence="5">CPO519</strain>
    </source>
</reference>
<evidence type="ECO:0000313" key="6">
    <source>
        <dbReference type="EMBL" id="MDR8260212.1"/>
    </source>
</evidence>
<evidence type="ECO:0000313" key="7">
    <source>
        <dbReference type="EMBL" id="MDR8430943.1"/>
    </source>
</evidence>
<evidence type="ECO:0000313" key="5">
    <source>
        <dbReference type="EMBL" id="MDK4882743.1"/>
    </source>
</evidence>
<evidence type="ECO:0000313" key="13">
    <source>
        <dbReference type="Proteomes" id="UP000237823"/>
    </source>
</evidence>
<evidence type="ECO:0000256" key="1">
    <source>
        <dbReference type="SAM" id="Phobius"/>
    </source>
</evidence>
<dbReference type="EMBL" id="RFBY01000042">
    <property type="protein sequence ID" value="RSP73413.1"/>
    <property type="molecule type" value="Genomic_DNA"/>
</dbReference>
<dbReference type="EMBL" id="ABFEVW030000006">
    <property type="protein sequence ID" value="EMN1070867.1"/>
    <property type="molecule type" value="Genomic_DNA"/>
</dbReference>
<dbReference type="Proteomes" id="UP000634608">
    <property type="component" value="Unassembled WGS sequence"/>
</dbReference>
<reference evidence="11 14" key="3">
    <citation type="submission" date="2018-10" db="EMBL/GenBank/DDBJ databases">
        <title>GWAS and RNA-Seq identify cryptic mechanisms of antimicrobial resistance in Acinetobacter baumannii.</title>
        <authorList>
            <person name="Sahl J.W."/>
        </authorList>
    </citation>
    <scope>NUCLEOTIDE SEQUENCE [LARGE SCALE GENOMIC DNA]</scope>
    <source>
        <strain evidence="11 14">TG31299</strain>
    </source>
</reference>
<dbReference type="EMBL" id="JARTMM010000057">
    <property type="protein sequence ID" value="MDK4882743.1"/>
    <property type="molecule type" value="Genomic_DNA"/>
</dbReference>
<dbReference type="InterPro" id="IPR004690">
    <property type="entry name" value="Maln_transptMadL"/>
</dbReference>
<dbReference type="Proteomes" id="UP000516419">
    <property type="component" value="Chromosome"/>
</dbReference>
<reference evidence="10 15" key="6">
    <citation type="submission" date="2020-09" db="EMBL/GenBank/DDBJ databases">
        <title>Carbapenem-Resistant Acinetobacter baumannii devoid of typical resistance factors.</title>
        <authorList>
            <person name="Hoffmann M."/>
            <person name="Luo Y."/>
            <person name="Strain E."/>
            <person name="Rand H."/>
            <person name="Javkar K.G."/>
        </authorList>
    </citation>
    <scope>NUCLEOTIDE SEQUENCE [LARGE SCALE GENOMIC DNA]</scope>
    <source>
        <strain evidence="10 15">CFSAN093705</strain>
    </source>
</reference>
<dbReference type="Pfam" id="PF03817">
    <property type="entry name" value="MadL"/>
    <property type="match status" value="1"/>
</dbReference>
<sequence length="139" mass="14502">MIIYGVGLLALCTLVGVIAGDLLGVLLGVKSNVGGVGIAMILLICIRLWMEKRGMMTVETEKGVSFWGTMYIPVVVAMAAQQNVVAALSSGHMALFAAVVSVAVCTLTIAGLSRYNKASPLPKEEEDTALNRIGGKVHG</sequence>
<evidence type="ECO:0000313" key="9">
    <source>
        <dbReference type="EMBL" id="PRN34946.1"/>
    </source>
</evidence>
<dbReference type="EMBL" id="CP061525">
    <property type="protein sequence ID" value="QNV20408.1"/>
    <property type="molecule type" value="Genomic_DNA"/>
</dbReference>
<dbReference type="STRING" id="1096995.BJAB07104_02292"/>
<dbReference type="EMBL" id="LLFE01000116">
    <property type="protein sequence ID" value="KQD15213.1"/>
    <property type="molecule type" value="Genomic_DNA"/>
</dbReference>
<reference evidence="9 13" key="2">
    <citation type="submission" date="2017-04" db="EMBL/GenBank/DDBJ databases">
        <title>Comparison of Acinetobacter baumannii whole genome sequences from two major hospitals in Kuwait.</title>
        <authorList>
            <person name="Nasser K."/>
            <person name="Habibi N."/>
            <person name="Khan M.W."/>
            <person name="Purohit P."/>
            <person name="Al-Obaid I."/>
            <person name="Dhar R."/>
            <person name="Al-Fouzan W."/>
            <person name="Mustafa A.S."/>
        </authorList>
    </citation>
    <scope>NUCLEOTIDE SEQUENCE [LARGE SCALE GENOMIC DNA]</scope>
    <source>
        <strain evidence="9 13">KUFAR57</strain>
    </source>
</reference>
<evidence type="ECO:0000313" key="14">
    <source>
        <dbReference type="Proteomes" id="UP000269597"/>
    </source>
</evidence>
<dbReference type="Proteomes" id="UP001174156">
    <property type="component" value="Unassembled WGS sequence"/>
</dbReference>
<keyword evidence="1" id="KW-0812">Transmembrane</keyword>
<keyword evidence="1" id="KW-0472">Membrane</keyword>
<organism evidence="11 14">
    <name type="scientific">Acinetobacter baumannii</name>
    <dbReference type="NCBI Taxonomy" id="470"/>
    <lineage>
        <taxon>Bacteria</taxon>
        <taxon>Pseudomonadati</taxon>
        <taxon>Pseudomonadota</taxon>
        <taxon>Gammaproteobacteria</taxon>
        <taxon>Moraxellales</taxon>
        <taxon>Moraxellaceae</taxon>
        <taxon>Acinetobacter</taxon>
        <taxon>Acinetobacter calcoaceticus/baumannii complex</taxon>
    </lineage>
</organism>
<feature type="transmembrane region" description="Helical" evidence="1">
    <location>
        <begin position="62"/>
        <end position="81"/>
    </location>
</feature>
<feature type="transmembrane region" description="Helical" evidence="1">
    <location>
        <begin position="93"/>
        <end position="113"/>
    </location>
</feature>
<protein>
    <submittedName>
        <fullName evidence="3">Malonate carrier protein</fullName>
    </submittedName>
    <submittedName>
        <fullName evidence="11">Malonate transporter subunit MadL</fullName>
    </submittedName>
</protein>
<dbReference type="Proteomes" id="UP000269597">
    <property type="component" value="Unassembled WGS sequence"/>
</dbReference>
<dbReference type="NCBIfam" id="TIGR00807">
    <property type="entry name" value="malonate_madL"/>
    <property type="match status" value="1"/>
</dbReference>
<dbReference type="EMBL" id="JARTMM020000001">
    <property type="protein sequence ID" value="MEC5496292.1"/>
    <property type="molecule type" value="Genomic_DNA"/>
</dbReference>
<dbReference type="EMBL" id="NEPB01000017">
    <property type="protein sequence ID" value="PRN34946.1"/>
    <property type="molecule type" value="Genomic_DNA"/>
</dbReference>
<dbReference type="EMBL" id="VMAF01000007">
    <property type="protein sequence ID" value="MDR8430943.1"/>
    <property type="molecule type" value="Genomic_DNA"/>
</dbReference>
<evidence type="ECO:0000313" key="16">
    <source>
        <dbReference type="Proteomes" id="UP001174156"/>
    </source>
</evidence>
<reference evidence="2" key="9">
    <citation type="submission" date="2023-06" db="EMBL/GenBank/DDBJ databases">
        <authorList>
            <consortium name="Clinical and Environmental Microbiology Branch: Whole genome sequencing antimicrobial resistance pathogens in the healthcare setting"/>
        </authorList>
    </citation>
    <scope>NUCLEOTIDE SEQUENCE</scope>
    <source>
        <strain evidence="2">2021GN-00227</strain>
    </source>
</reference>
<reference evidence="8" key="10">
    <citation type="submission" date="2024-01" db="EMBL/GenBank/DDBJ databases">
        <authorList>
            <person name="Macesic N."/>
        </authorList>
    </citation>
    <scope>NUCLEOTIDE SEQUENCE</scope>
    <source>
        <strain evidence="8">CPO519</strain>
    </source>
</reference>
<reference evidence="3 12" key="1">
    <citation type="submission" date="2015-10" db="EMBL/GenBank/DDBJ databases">
        <title>The utility of whole genome sequencing in characterizing Acinetobacter epidemiology and analyzing hospital outbreaks.</title>
        <authorList>
            <person name="Ozer E.A."/>
            <person name="Fitzpatrick M.A."/>
            <person name="Hauser A.R."/>
        </authorList>
    </citation>
    <scope>NUCLEOTIDE SEQUENCE [LARGE SCALE GENOMIC DNA]</scope>
    <source>
        <strain evidence="3 12">ABBL059</strain>
    </source>
</reference>
<evidence type="ECO:0000313" key="12">
    <source>
        <dbReference type="Proteomes" id="UP000051322"/>
    </source>
</evidence>
<reference evidence="4" key="5">
    <citation type="submission" date="2020-08" db="EMBL/GenBank/DDBJ databases">
        <title>Diversity of carbapenem-resistant Acinetobacter baumannii and bacteriophage-mediated spread of the Oxa23 carbapenemase.</title>
        <authorList>
            <person name="Abouelfetouh A."/>
            <person name="Mattock J."/>
            <person name="Turner D."/>
            <person name="Li E."/>
            <person name="Evans B.A."/>
        </authorList>
    </citation>
    <scope>NUCLEOTIDE SEQUENCE</scope>
    <source>
        <strain evidence="4">A86</strain>
    </source>
</reference>
<name>A0A059ZCE6_ACIBA</name>
<dbReference type="GO" id="GO:0016020">
    <property type="term" value="C:membrane"/>
    <property type="evidence" value="ECO:0007669"/>
    <property type="project" value="InterPro"/>
</dbReference>
<evidence type="ECO:0000313" key="2">
    <source>
        <dbReference type="EMBL" id="EKU3567770.1"/>
    </source>
</evidence>
<dbReference type="eggNOG" id="ENOG50319W5">
    <property type="taxonomic scope" value="Bacteria"/>
</dbReference>